<name>A0A238X2A8_9BACT</name>
<accession>A0A238X2A8</accession>
<proteinExistence type="predicted"/>
<dbReference type="InterPro" id="IPR024432">
    <property type="entry name" value="Put_RecE_PDDEXK-like_dom"/>
</dbReference>
<dbReference type="Gene3D" id="3.90.320.10">
    <property type="match status" value="1"/>
</dbReference>
<keyword evidence="3" id="KW-1185">Reference proteome</keyword>
<sequence length="285" mass="31954">MFHSLQSYPGLTHEQHRALPQVSNTDLSELKAQVLGQLRAPNPQALAYGAAFHAATLEPRTYARTADKCPWQELEQLARHVRRHRYCRDLLYRGQAELTYTAIHTETGVGVKVRPDLLVVSPAGRRRTLIDFKTTSCRDREQFLATVEQYDYDRQAALYLDTLQADRFLIIGVQKKAPHQVWVFEANASMIAQGRKKYAALLRRHAAVLATAVAPLSKHCDVYLARDKQYYVRLETAAGSECFNSSGPFPTAASALAWLGRHHHVGSAFYLDESGHRSVPLAACA</sequence>
<organism evidence="2 3">
    <name type="scientific">Hymenobacter mucosus</name>
    <dbReference type="NCBI Taxonomy" id="1411120"/>
    <lineage>
        <taxon>Bacteria</taxon>
        <taxon>Pseudomonadati</taxon>
        <taxon>Bacteroidota</taxon>
        <taxon>Cytophagia</taxon>
        <taxon>Cytophagales</taxon>
        <taxon>Hymenobacteraceae</taxon>
        <taxon>Hymenobacter</taxon>
    </lineage>
</organism>
<dbReference type="Proteomes" id="UP000198310">
    <property type="component" value="Unassembled WGS sequence"/>
</dbReference>
<dbReference type="Pfam" id="PF12684">
    <property type="entry name" value="DUF3799"/>
    <property type="match status" value="1"/>
</dbReference>
<evidence type="ECO:0000313" key="3">
    <source>
        <dbReference type="Proteomes" id="UP000198310"/>
    </source>
</evidence>
<feature type="domain" description="Putative exodeoxyribonuclease 8 PDDEXK-like" evidence="1">
    <location>
        <begin position="69"/>
        <end position="221"/>
    </location>
</feature>
<evidence type="ECO:0000313" key="2">
    <source>
        <dbReference type="EMBL" id="SNR53027.1"/>
    </source>
</evidence>
<evidence type="ECO:0000259" key="1">
    <source>
        <dbReference type="Pfam" id="PF12684"/>
    </source>
</evidence>
<dbReference type="EMBL" id="FZNS01000003">
    <property type="protein sequence ID" value="SNR53027.1"/>
    <property type="molecule type" value="Genomic_DNA"/>
</dbReference>
<gene>
    <name evidence="2" type="ORF">SAMN06269173_103413</name>
</gene>
<dbReference type="RefSeq" id="WP_245855308.1">
    <property type="nucleotide sequence ID" value="NZ_FZNS01000003.1"/>
</dbReference>
<dbReference type="InterPro" id="IPR011604">
    <property type="entry name" value="PDDEXK-like_dom_sf"/>
</dbReference>
<dbReference type="AlphaFoldDB" id="A0A238X2A8"/>
<protein>
    <recommendedName>
        <fullName evidence="1">Putative exodeoxyribonuclease 8 PDDEXK-like domain-containing protein</fullName>
    </recommendedName>
</protein>
<reference evidence="3" key="1">
    <citation type="submission" date="2017-06" db="EMBL/GenBank/DDBJ databases">
        <authorList>
            <person name="Varghese N."/>
            <person name="Submissions S."/>
        </authorList>
    </citation>
    <scope>NUCLEOTIDE SEQUENCE [LARGE SCALE GENOMIC DNA]</scope>
    <source>
        <strain evidence="3">DSM 28041</strain>
    </source>
</reference>